<dbReference type="Proteomes" id="UP000199417">
    <property type="component" value="Unassembled WGS sequence"/>
</dbReference>
<organism evidence="2 3">
    <name type="scientific">Rhodococcus tukisamuensis</name>
    <dbReference type="NCBI Taxonomy" id="168276"/>
    <lineage>
        <taxon>Bacteria</taxon>
        <taxon>Bacillati</taxon>
        <taxon>Actinomycetota</taxon>
        <taxon>Actinomycetes</taxon>
        <taxon>Mycobacteriales</taxon>
        <taxon>Nocardiaceae</taxon>
        <taxon>Rhodococcus</taxon>
    </lineage>
</organism>
<proteinExistence type="predicted"/>
<evidence type="ECO:0000313" key="3">
    <source>
        <dbReference type="Proteomes" id="UP000199417"/>
    </source>
</evidence>
<dbReference type="STRING" id="168276.SAMN05444580_10651"/>
<feature type="region of interest" description="Disordered" evidence="1">
    <location>
        <begin position="1"/>
        <end position="36"/>
    </location>
</feature>
<evidence type="ECO:0000313" key="2">
    <source>
        <dbReference type="EMBL" id="SDD71750.1"/>
    </source>
</evidence>
<evidence type="ECO:0000256" key="1">
    <source>
        <dbReference type="SAM" id="MobiDB-lite"/>
    </source>
</evidence>
<gene>
    <name evidence="2" type="ORF">SAMN05444580_10651</name>
</gene>
<dbReference type="AlphaFoldDB" id="A0A1G6X0J6"/>
<reference evidence="2 3" key="1">
    <citation type="submission" date="2016-10" db="EMBL/GenBank/DDBJ databases">
        <authorList>
            <person name="de Groot N.N."/>
        </authorList>
    </citation>
    <scope>NUCLEOTIDE SEQUENCE [LARGE SCALE GENOMIC DNA]</scope>
    <source>
        <strain evidence="2 3">JCM 11308</strain>
    </source>
</reference>
<protein>
    <submittedName>
        <fullName evidence="2">Uncharacterized protein</fullName>
    </submittedName>
</protein>
<sequence length="55" mass="6330">MTEKQNKPTTRTRRTAPKADNEGKAENAGPQIQPQVELSNVTIERLRARLTRKYH</sequence>
<keyword evidence="3" id="KW-1185">Reference proteome</keyword>
<accession>A0A1G6X0J6</accession>
<dbReference type="EMBL" id="FNAB01000006">
    <property type="protein sequence ID" value="SDD71750.1"/>
    <property type="molecule type" value="Genomic_DNA"/>
</dbReference>
<name>A0A1G6X0J6_9NOCA</name>
<dbReference type="RefSeq" id="WP_169888403.1">
    <property type="nucleotide sequence ID" value="NZ_FNAB01000006.1"/>
</dbReference>